<protein>
    <recommendedName>
        <fullName evidence="3">HicA-like toxin of HicAB toxin-antitoxin system</fullName>
    </recommendedName>
</protein>
<dbReference type="EMBL" id="QJJK01000003">
    <property type="protein sequence ID" value="PXW61593.1"/>
    <property type="molecule type" value="Genomic_DNA"/>
</dbReference>
<proteinExistence type="predicted"/>
<comment type="caution">
    <text evidence="1">The sequence shown here is derived from an EMBL/GenBank/DDBJ whole genome shotgun (WGS) entry which is preliminary data.</text>
</comment>
<evidence type="ECO:0008006" key="3">
    <source>
        <dbReference type="Google" id="ProtNLM"/>
    </source>
</evidence>
<accession>A0A2V3UAQ7</accession>
<evidence type="ECO:0000313" key="2">
    <source>
        <dbReference type="Proteomes" id="UP000248021"/>
    </source>
</evidence>
<reference evidence="1 2" key="1">
    <citation type="submission" date="2018-05" db="EMBL/GenBank/DDBJ databases">
        <title>Genomic Encyclopedia of Type Strains, Phase IV (KMG-IV): sequencing the most valuable type-strain genomes for metagenomic binning, comparative biology and taxonomic classification.</title>
        <authorList>
            <person name="Goeker M."/>
        </authorList>
    </citation>
    <scope>NUCLEOTIDE SEQUENCE [LARGE SCALE GENOMIC DNA]</scope>
    <source>
        <strain evidence="1 2">DSM 6462</strain>
    </source>
</reference>
<keyword evidence="2" id="KW-1185">Reference proteome</keyword>
<dbReference type="Proteomes" id="UP000248021">
    <property type="component" value="Unassembled WGS sequence"/>
</dbReference>
<dbReference type="RefSeq" id="WP_110373902.1">
    <property type="nucleotide sequence ID" value="NZ_JAHBRY010000001.1"/>
</dbReference>
<sequence length="71" mass="8268">MQRTLREALRLVNREGARNIKIEDGGRHTILAFDSEGKRFRIPIHKGVKLKSYELSRLRSQLRGRAGEKRP</sequence>
<organism evidence="1 2">
    <name type="scientific">Chelatococcus asaccharovorans</name>
    <dbReference type="NCBI Taxonomy" id="28210"/>
    <lineage>
        <taxon>Bacteria</taxon>
        <taxon>Pseudomonadati</taxon>
        <taxon>Pseudomonadota</taxon>
        <taxon>Alphaproteobacteria</taxon>
        <taxon>Hyphomicrobiales</taxon>
        <taxon>Chelatococcaceae</taxon>
        <taxon>Chelatococcus</taxon>
    </lineage>
</organism>
<name>A0A2V3UAQ7_9HYPH</name>
<evidence type="ECO:0000313" key="1">
    <source>
        <dbReference type="EMBL" id="PXW61593.1"/>
    </source>
</evidence>
<gene>
    <name evidence="1" type="ORF">C7450_103110</name>
</gene>
<dbReference type="AlphaFoldDB" id="A0A2V3UAQ7"/>